<comment type="caution">
    <text evidence="2">The sequence shown here is derived from an EMBL/GenBank/DDBJ whole genome shotgun (WGS) entry which is preliminary data.</text>
</comment>
<dbReference type="AlphaFoldDB" id="A0A0E9N196"/>
<feature type="compositionally biased region" description="Basic and acidic residues" evidence="1">
    <location>
        <begin position="368"/>
        <end position="379"/>
    </location>
</feature>
<keyword evidence="3" id="KW-1185">Reference proteome</keyword>
<evidence type="ECO:0000313" key="3">
    <source>
        <dbReference type="Proteomes" id="UP000033121"/>
    </source>
</evidence>
<feature type="region of interest" description="Disordered" evidence="1">
    <location>
        <begin position="363"/>
        <end position="412"/>
    </location>
</feature>
<accession>A0A0E9N196</accession>
<sequence length="430" mass="46138">MAEHITVRIPELPAVSDEHPLTLADTFPLWSADDNITRHTTLSKLREFIATGGGPTAAPIVIGNTIYHTVTVGEAGDGEETILSIPSLAGKNYKLRRDGSDMEPGIAFNNLSAGGLQLIRPFDYLVAGQLYVFDLFELAGGSSTPGSGSGSLYKGVIRVDTNKLMAPGDMNKIMQLRGGASAITLTLPDGSLIPANSLTIIESNILNDKHNAVTTSGGQYIYMNGASYNTIYPGIGESVWLYFDEDGWYILNDFGGIYRELGNIVPVYKAGPNDLVLDGSLVSRADNARLWQVVQGFGSSLVSDTTWNTADALVAGRTVQKPYRGCFSTGDGSTTFRLPDYRNMTLRGLKSLIGGDTERFLNRPGGYQRHEFESHDHDVQPPNSNSDSGSGKTATGNDSPEGSIAPYSTSAVGGAETRMDNIGVIWVIKR</sequence>
<dbReference type="STRING" id="1220578.FPE01S_02_09080"/>
<reference evidence="2 3" key="1">
    <citation type="submission" date="2015-04" db="EMBL/GenBank/DDBJ databases">
        <title>Whole genome shotgun sequence of Flavihumibacter petaseus NBRC 106054.</title>
        <authorList>
            <person name="Miyazawa S."/>
            <person name="Hosoyama A."/>
            <person name="Hashimoto M."/>
            <person name="Noguchi M."/>
            <person name="Tsuchikane K."/>
            <person name="Ohji S."/>
            <person name="Yamazoe A."/>
            <person name="Ichikawa N."/>
            <person name="Kimura A."/>
            <person name="Fujita N."/>
        </authorList>
    </citation>
    <scope>NUCLEOTIDE SEQUENCE [LARGE SCALE GENOMIC DNA]</scope>
    <source>
        <strain evidence="2 3">NBRC 106054</strain>
    </source>
</reference>
<name>A0A0E9N196_9BACT</name>
<dbReference type="SUPFAM" id="SSF88874">
    <property type="entry name" value="Receptor-binding domain of short tail fibre protein gp12"/>
    <property type="match status" value="1"/>
</dbReference>
<proteinExistence type="predicted"/>
<evidence type="ECO:0008006" key="4">
    <source>
        <dbReference type="Google" id="ProtNLM"/>
    </source>
</evidence>
<dbReference type="EMBL" id="BBWV01000002">
    <property type="protein sequence ID" value="GAO43802.1"/>
    <property type="molecule type" value="Genomic_DNA"/>
</dbReference>
<protein>
    <recommendedName>
        <fullName evidence="4">Phage tail collar domain-containing protein</fullName>
    </recommendedName>
</protein>
<dbReference type="Proteomes" id="UP000033121">
    <property type="component" value="Unassembled WGS sequence"/>
</dbReference>
<gene>
    <name evidence="2" type="ORF">FPE01S_02_09080</name>
</gene>
<dbReference type="RefSeq" id="WP_046369631.1">
    <property type="nucleotide sequence ID" value="NZ_BBWV01000002.1"/>
</dbReference>
<feature type="compositionally biased region" description="Polar residues" evidence="1">
    <location>
        <begin position="381"/>
        <end position="411"/>
    </location>
</feature>
<evidence type="ECO:0000313" key="2">
    <source>
        <dbReference type="EMBL" id="GAO43802.1"/>
    </source>
</evidence>
<evidence type="ECO:0000256" key="1">
    <source>
        <dbReference type="SAM" id="MobiDB-lite"/>
    </source>
</evidence>
<organism evidence="2 3">
    <name type="scientific">Flavihumibacter petaseus NBRC 106054</name>
    <dbReference type="NCBI Taxonomy" id="1220578"/>
    <lineage>
        <taxon>Bacteria</taxon>
        <taxon>Pseudomonadati</taxon>
        <taxon>Bacteroidota</taxon>
        <taxon>Chitinophagia</taxon>
        <taxon>Chitinophagales</taxon>
        <taxon>Chitinophagaceae</taxon>
        <taxon>Flavihumibacter</taxon>
    </lineage>
</organism>
<dbReference type="OrthoDB" id="9810174at2"/>